<dbReference type="Proteomes" id="UP000031982">
    <property type="component" value="Unassembled WGS sequence"/>
</dbReference>
<evidence type="ECO:0008006" key="3">
    <source>
        <dbReference type="Google" id="ProtNLM"/>
    </source>
</evidence>
<name>A0ABR5ATN2_BACBA</name>
<organism evidence="1 2">
    <name type="scientific">Bacillus badius</name>
    <dbReference type="NCBI Taxonomy" id="1455"/>
    <lineage>
        <taxon>Bacteria</taxon>
        <taxon>Bacillati</taxon>
        <taxon>Bacillota</taxon>
        <taxon>Bacilli</taxon>
        <taxon>Bacillales</taxon>
        <taxon>Bacillaceae</taxon>
        <taxon>Pseudobacillus</taxon>
    </lineage>
</organism>
<protein>
    <recommendedName>
        <fullName evidence="3">Ribose 5-phosphate isomerase B</fullName>
    </recommendedName>
</protein>
<gene>
    <name evidence="1" type="ORF">SD77_0708</name>
</gene>
<proteinExistence type="predicted"/>
<evidence type="ECO:0000313" key="2">
    <source>
        <dbReference type="Proteomes" id="UP000031982"/>
    </source>
</evidence>
<comment type="caution">
    <text evidence="1">The sequence shown here is derived from an EMBL/GenBank/DDBJ whole genome shotgun (WGS) entry which is preliminary data.</text>
</comment>
<sequence length="38" mass="4388">MVFLYKNAQRINGKIHAFFTKDSTHPLSWPSKMPEGPI</sequence>
<dbReference type="EMBL" id="JXLP01000010">
    <property type="protein sequence ID" value="KIL78107.1"/>
    <property type="molecule type" value="Genomic_DNA"/>
</dbReference>
<keyword evidence="2" id="KW-1185">Reference proteome</keyword>
<accession>A0ABR5ATN2</accession>
<reference evidence="1 2" key="1">
    <citation type="submission" date="2015-01" db="EMBL/GenBank/DDBJ databases">
        <title>Genome Assembly of Bacillus badius MTCC 1458.</title>
        <authorList>
            <person name="Verma A."/>
            <person name="Khatri I."/>
            <person name="Mual P."/>
            <person name="Subramanian S."/>
            <person name="Krishnamurthi S."/>
        </authorList>
    </citation>
    <scope>NUCLEOTIDE SEQUENCE [LARGE SCALE GENOMIC DNA]</scope>
    <source>
        <strain evidence="1 2">MTCC 1458</strain>
    </source>
</reference>
<evidence type="ECO:0000313" key="1">
    <source>
        <dbReference type="EMBL" id="KIL78107.1"/>
    </source>
</evidence>